<evidence type="ECO:0000313" key="1">
    <source>
        <dbReference type="EMBL" id="RNL53437.1"/>
    </source>
</evidence>
<keyword evidence="2" id="KW-1185">Reference proteome</keyword>
<evidence type="ECO:0000313" key="2">
    <source>
        <dbReference type="Proteomes" id="UP000274046"/>
    </source>
</evidence>
<dbReference type="Proteomes" id="UP000274046">
    <property type="component" value="Unassembled WGS sequence"/>
</dbReference>
<protein>
    <recommendedName>
        <fullName evidence="3">Lipoprotein</fullName>
    </recommendedName>
</protein>
<dbReference type="RefSeq" id="WP_123205759.1">
    <property type="nucleotide sequence ID" value="NZ_RBEE01000014.1"/>
</dbReference>
<name>A0A3N0BWP1_9SPHI</name>
<dbReference type="AlphaFoldDB" id="A0A3N0BWP1"/>
<gene>
    <name evidence="1" type="ORF">D7004_10170</name>
</gene>
<dbReference type="OrthoDB" id="163809at2"/>
<organism evidence="1 2">
    <name type="scientific">Pedobacter jejuensis</name>
    <dbReference type="NCBI Taxonomy" id="1268550"/>
    <lineage>
        <taxon>Bacteria</taxon>
        <taxon>Pseudomonadati</taxon>
        <taxon>Bacteroidota</taxon>
        <taxon>Sphingobacteriia</taxon>
        <taxon>Sphingobacteriales</taxon>
        <taxon>Sphingobacteriaceae</taxon>
        <taxon>Pedobacter</taxon>
    </lineage>
</organism>
<evidence type="ECO:0008006" key="3">
    <source>
        <dbReference type="Google" id="ProtNLM"/>
    </source>
</evidence>
<accession>A0A3N0BWP1</accession>
<sequence>MKNFYFLCIALLVITSGCKKKSGIDAVTETQDFTINTPRNVGSATFTITAIEDSRCPINAFCTIAGKAVVLLTVKSGLQTKNISLCIGFDCKTAGISDNAKFKLGDINHTIKLIDVIPNNNLTNANVPKNVKLEITRN</sequence>
<dbReference type="PROSITE" id="PS51257">
    <property type="entry name" value="PROKAR_LIPOPROTEIN"/>
    <property type="match status" value="1"/>
</dbReference>
<reference evidence="1 2" key="1">
    <citation type="submission" date="2018-10" db="EMBL/GenBank/DDBJ databases">
        <title>Genome sequencing of Pedobacter jejuensis TNB23.</title>
        <authorList>
            <person name="Cho Y.-J."/>
            <person name="Cho A."/>
            <person name="Kim O.-S."/>
        </authorList>
    </citation>
    <scope>NUCLEOTIDE SEQUENCE [LARGE SCALE GENOMIC DNA]</scope>
    <source>
        <strain evidence="1 2">TNB23</strain>
    </source>
</reference>
<proteinExistence type="predicted"/>
<dbReference type="EMBL" id="RBEE01000014">
    <property type="protein sequence ID" value="RNL53437.1"/>
    <property type="molecule type" value="Genomic_DNA"/>
</dbReference>
<comment type="caution">
    <text evidence="1">The sequence shown here is derived from an EMBL/GenBank/DDBJ whole genome shotgun (WGS) entry which is preliminary data.</text>
</comment>